<dbReference type="Proteomes" id="UP000016568">
    <property type="component" value="Unassembled WGS sequence"/>
</dbReference>
<keyword evidence="3" id="KW-1185">Reference proteome</keyword>
<name>U3A0F7_9SPHN</name>
<organism evidence="2 3">
    <name type="scientific">Caenibius tardaugens NBRC 16725</name>
    <dbReference type="NCBI Taxonomy" id="1219035"/>
    <lineage>
        <taxon>Bacteria</taxon>
        <taxon>Pseudomonadati</taxon>
        <taxon>Pseudomonadota</taxon>
        <taxon>Alphaproteobacteria</taxon>
        <taxon>Sphingomonadales</taxon>
        <taxon>Erythrobacteraceae</taxon>
        <taxon>Caenibius</taxon>
    </lineage>
</organism>
<dbReference type="InterPro" id="IPR027417">
    <property type="entry name" value="P-loop_NTPase"/>
</dbReference>
<protein>
    <recommendedName>
        <fullName evidence="1">AAA+ ATPase domain-containing protein</fullName>
    </recommendedName>
</protein>
<dbReference type="SUPFAM" id="SSF52540">
    <property type="entry name" value="P-loop containing nucleoside triphosphate hydrolases"/>
    <property type="match status" value="1"/>
</dbReference>
<comment type="caution">
    <text evidence="2">The sequence shown here is derived from an EMBL/GenBank/DDBJ whole genome shotgun (WGS) entry which is preliminary data.</text>
</comment>
<dbReference type="PANTHER" id="PTHR43566:SF2">
    <property type="entry name" value="DUF4143 DOMAIN-CONTAINING PROTEIN"/>
    <property type="match status" value="1"/>
</dbReference>
<proteinExistence type="predicted"/>
<dbReference type="Pfam" id="PF13173">
    <property type="entry name" value="AAA_14"/>
    <property type="match status" value="1"/>
</dbReference>
<evidence type="ECO:0000313" key="2">
    <source>
        <dbReference type="EMBL" id="GAD51134.1"/>
    </source>
</evidence>
<dbReference type="PANTHER" id="PTHR43566">
    <property type="entry name" value="CONSERVED PROTEIN"/>
    <property type="match status" value="1"/>
</dbReference>
<accession>U3A0F7</accession>
<dbReference type="InterPro" id="IPR041682">
    <property type="entry name" value="AAA_14"/>
</dbReference>
<evidence type="ECO:0000313" key="3">
    <source>
        <dbReference type="Proteomes" id="UP000016568"/>
    </source>
</evidence>
<dbReference type="Gene3D" id="3.40.50.300">
    <property type="entry name" value="P-loop containing nucleotide triphosphate hydrolases"/>
    <property type="match status" value="1"/>
</dbReference>
<dbReference type="InterPro" id="IPR003593">
    <property type="entry name" value="AAA+_ATPase"/>
</dbReference>
<dbReference type="SMART" id="SM00382">
    <property type="entry name" value="AAA"/>
    <property type="match status" value="1"/>
</dbReference>
<dbReference type="EMBL" id="BASZ01000021">
    <property type="protein sequence ID" value="GAD51134.1"/>
    <property type="molecule type" value="Genomic_DNA"/>
</dbReference>
<dbReference type="InterPro" id="IPR025420">
    <property type="entry name" value="DUF4143"/>
</dbReference>
<gene>
    <name evidence="2" type="ORF">NT2_21_00060</name>
</gene>
<sequence length="422" mass="47072">MRAVRGHLEAQLDRYGCALILGPRQVGKTFLARQLAGSAADATILLDMQTANDRKQVQDFHHFHEANAGKLIILDEAQEAPELFPELRACLDRREFAKDSTRWLLLGSAAAQLTQLAGQLGGRYGEIDLWPFQMSELTSKLDTSSAAAEMGEVVAQTAAQAPAADDYDIQHRMWLRGGFPDSYLAESEQASLEWRSSYLRSLTDPAFIPKGALERPDLVKPMWEHLAVSQGEPMLLDKAAQRLGCKVNIIRELLAHLHMTRLVRVLRPWFPNEGKRIDKPARFFIRDSGLLHENWNFAAVDDLRANPLCGKSWEGFVLEALSLRKPKSAELYFYRNDNKQEIDIVVDFGADRRWAIEVKLGDDTAPKAGFYDAVAEVGAERAFVINGGRESLEPGNGKVPIFCLADALALIHQPDLAQTTAR</sequence>
<dbReference type="Pfam" id="PF13635">
    <property type="entry name" value="DUF4143"/>
    <property type="match status" value="1"/>
</dbReference>
<dbReference type="AlphaFoldDB" id="U3A0F7"/>
<dbReference type="eggNOG" id="COG1373">
    <property type="taxonomic scope" value="Bacteria"/>
</dbReference>
<feature type="domain" description="AAA+ ATPase" evidence="1">
    <location>
        <begin position="14"/>
        <end position="179"/>
    </location>
</feature>
<reference evidence="2 3" key="1">
    <citation type="submission" date="2013-09" db="EMBL/GenBank/DDBJ databases">
        <title>Whole genome shotgun sequence of Novosphingobium tardaugens NBRC 16725.</title>
        <authorList>
            <person name="Isaki S."/>
            <person name="Hosoyama A."/>
            <person name="Tsuchikane K."/>
            <person name="Katsumata H."/>
            <person name="Ando Y."/>
            <person name="Yamazaki S."/>
            <person name="Fujita N."/>
        </authorList>
    </citation>
    <scope>NUCLEOTIDE SEQUENCE [LARGE SCALE GENOMIC DNA]</scope>
    <source>
        <strain evidence="2 3">NBRC 16725</strain>
    </source>
</reference>
<evidence type="ECO:0000259" key="1">
    <source>
        <dbReference type="SMART" id="SM00382"/>
    </source>
</evidence>